<evidence type="ECO:0000256" key="3">
    <source>
        <dbReference type="PIRSR" id="PIRSR601613-1"/>
    </source>
</evidence>
<dbReference type="Pfam" id="PF01593">
    <property type="entry name" value="Amino_oxidase"/>
    <property type="match status" value="1"/>
</dbReference>
<evidence type="ECO:0000313" key="5">
    <source>
        <dbReference type="EMBL" id="TQM71187.1"/>
    </source>
</evidence>
<accession>A0A543IKT3</accession>
<dbReference type="Proteomes" id="UP000316706">
    <property type="component" value="Unassembled WGS sequence"/>
</dbReference>
<dbReference type="InterPro" id="IPR050464">
    <property type="entry name" value="Zeta_carotene_desat/Oxidored"/>
</dbReference>
<dbReference type="InterPro" id="IPR002937">
    <property type="entry name" value="Amino_oxidase"/>
</dbReference>
<dbReference type="NCBIfam" id="TIGR03467">
    <property type="entry name" value="HpnE"/>
    <property type="match status" value="1"/>
</dbReference>
<dbReference type="GO" id="GO:0016491">
    <property type="term" value="F:oxidoreductase activity"/>
    <property type="evidence" value="ECO:0007669"/>
    <property type="project" value="UniProtKB-KW"/>
</dbReference>
<dbReference type="Gene3D" id="3.50.50.60">
    <property type="entry name" value="FAD/NAD(P)-binding domain"/>
    <property type="match status" value="1"/>
</dbReference>
<dbReference type="InterPro" id="IPR017830">
    <property type="entry name" value="SQase_HpnE"/>
</dbReference>
<keyword evidence="6" id="KW-1185">Reference proteome</keyword>
<evidence type="ECO:0000259" key="4">
    <source>
        <dbReference type="Pfam" id="PF01593"/>
    </source>
</evidence>
<feature type="binding site" evidence="3">
    <location>
        <position position="241"/>
    </location>
    <ligand>
        <name>substrate</name>
    </ligand>
</feature>
<sequence>MSAGDAGAHVAVVGGGLAGVTAALALQETGVRTTVYEARPRLGGATHSFERDGLTVDNGQHIFLKCCTAYRGLLERLGALDRVHVQDRFDVRVLTPGGRSGRLRRAKAPGPLHFLPALARYAPLPPADRLRAVRAALALQRLDPADPSLDGIAMDRWLARHGQRPEARRALWELFVTAALNIRLEEAALGPAAMVCQTALLGRSDAADIGVASVPLGDLHGAVPAARIERDGGRVHLGAKVTAIEAGPKLVVNGSPVAVDAVVLAVPHRQAAGLVPAEACPDRDRWAGLGSSPIVNVHVVYDRPVMDEPFAAAVGSPVQWVFDRTAVGGLTGGQYLAVSVSAADDRIDTPTAELRRVYLAELARLFPAARHARVLDFFVTRERHATFRQSPGSGALRPASATRLPWLFLAGAWTDTGWPDTMEGAVRSGLTAARLVRRHLRQTGTGTTAGGVSGR</sequence>
<dbReference type="InterPro" id="IPR001613">
    <property type="entry name" value="Flavin_amine_oxidase"/>
</dbReference>
<protein>
    <submittedName>
        <fullName evidence="5">Squalene-associated FAD-dependent desaturase</fullName>
    </submittedName>
</protein>
<dbReference type="AlphaFoldDB" id="A0A543IKT3"/>
<dbReference type="PANTHER" id="PTHR42923">
    <property type="entry name" value="PROTOPORPHYRINOGEN OXIDASE"/>
    <property type="match status" value="1"/>
</dbReference>
<dbReference type="SUPFAM" id="SSF51905">
    <property type="entry name" value="FAD/NAD(P)-binding domain"/>
    <property type="match status" value="1"/>
</dbReference>
<reference evidence="5 6" key="1">
    <citation type="submission" date="2019-06" db="EMBL/GenBank/DDBJ databases">
        <title>Sequencing the genomes of 1000 actinobacteria strains.</title>
        <authorList>
            <person name="Klenk H.-P."/>
        </authorList>
    </citation>
    <scope>NUCLEOTIDE SEQUENCE [LARGE SCALE GENOMIC DNA]</scope>
    <source>
        <strain evidence="5 6">DSM 45043</strain>
    </source>
</reference>
<gene>
    <name evidence="5" type="ORF">FHX41_4942</name>
</gene>
<dbReference type="EMBL" id="VFPO01000001">
    <property type="protein sequence ID" value="TQM71187.1"/>
    <property type="molecule type" value="Genomic_DNA"/>
</dbReference>
<comment type="cofactor">
    <cofactor evidence="1">
        <name>FAD</name>
        <dbReference type="ChEBI" id="CHEBI:57692"/>
    </cofactor>
</comment>
<dbReference type="InterPro" id="IPR036188">
    <property type="entry name" value="FAD/NAD-bd_sf"/>
</dbReference>
<evidence type="ECO:0000256" key="1">
    <source>
        <dbReference type="ARBA" id="ARBA00001974"/>
    </source>
</evidence>
<evidence type="ECO:0000313" key="6">
    <source>
        <dbReference type="Proteomes" id="UP000316706"/>
    </source>
</evidence>
<dbReference type="RefSeq" id="WP_141972560.1">
    <property type="nucleotide sequence ID" value="NZ_VFPO01000001.1"/>
</dbReference>
<dbReference type="OrthoDB" id="7849608at2"/>
<feature type="domain" description="Amine oxidase" evidence="4">
    <location>
        <begin position="17"/>
        <end position="436"/>
    </location>
</feature>
<evidence type="ECO:0000256" key="2">
    <source>
        <dbReference type="ARBA" id="ARBA00023002"/>
    </source>
</evidence>
<dbReference type="PANTHER" id="PTHR42923:SF47">
    <property type="entry name" value="BLR3003 PROTEIN"/>
    <property type="match status" value="1"/>
</dbReference>
<name>A0A543IKT3_9ACTN</name>
<feature type="binding site" evidence="3">
    <location>
        <begin position="37"/>
        <end position="38"/>
    </location>
    <ligand>
        <name>FAD</name>
        <dbReference type="ChEBI" id="CHEBI:57692"/>
    </ligand>
</feature>
<comment type="caution">
    <text evidence="5">The sequence shown here is derived from an EMBL/GenBank/DDBJ whole genome shotgun (WGS) entry which is preliminary data.</text>
</comment>
<dbReference type="PRINTS" id="PR00757">
    <property type="entry name" value="AMINEOXDASEF"/>
</dbReference>
<organism evidence="5 6">
    <name type="scientific">Actinomadura hallensis</name>
    <dbReference type="NCBI Taxonomy" id="337895"/>
    <lineage>
        <taxon>Bacteria</taxon>
        <taxon>Bacillati</taxon>
        <taxon>Actinomycetota</taxon>
        <taxon>Actinomycetes</taxon>
        <taxon>Streptosporangiales</taxon>
        <taxon>Thermomonosporaceae</taxon>
        <taxon>Actinomadura</taxon>
    </lineage>
</organism>
<keyword evidence="2" id="KW-0560">Oxidoreductase</keyword>
<proteinExistence type="predicted"/>